<evidence type="ECO:0000313" key="2">
    <source>
        <dbReference type="EMBL" id="CAB4178230.1"/>
    </source>
</evidence>
<dbReference type="EMBL" id="LR796485">
    <property type="protein sequence ID" value="CAB4146963.1"/>
    <property type="molecule type" value="Genomic_DNA"/>
</dbReference>
<accession>A0A6J5SSW7</accession>
<dbReference type="EMBL" id="LR796959">
    <property type="protein sequence ID" value="CAB4178230.1"/>
    <property type="molecule type" value="Genomic_DNA"/>
</dbReference>
<organism evidence="4">
    <name type="scientific">uncultured Caudovirales phage</name>
    <dbReference type="NCBI Taxonomy" id="2100421"/>
    <lineage>
        <taxon>Viruses</taxon>
        <taxon>Duplodnaviria</taxon>
        <taxon>Heunggongvirae</taxon>
        <taxon>Uroviricota</taxon>
        <taxon>Caudoviricetes</taxon>
        <taxon>Peduoviridae</taxon>
        <taxon>Maltschvirus</taxon>
        <taxon>Maltschvirus maltsch</taxon>
    </lineage>
</organism>
<name>A0A6J5SSW7_9CAUD</name>
<dbReference type="Pfam" id="PF05565">
    <property type="entry name" value="Sipho_Gp157"/>
    <property type="match status" value="1"/>
</dbReference>
<reference evidence="4" key="1">
    <citation type="submission" date="2020-05" db="EMBL/GenBank/DDBJ databases">
        <authorList>
            <person name="Chiriac C."/>
            <person name="Salcher M."/>
            <person name="Ghai R."/>
            <person name="Kavagutti S V."/>
        </authorList>
    </citation>
    <scope>NUCLEOTIDE SEQUENCE</scope>
</reference>
<evidence type="ECO:0000313" key="3">
    <source>
        <dbReference type="EMBL" id="CAB4187094.1"/>
    </source>
</evidence>
<dbReference type="InterPro" id="IPR008840">
    <property type="entry name" value="Sipho_Gp157"/>
</dbReference>
<dbReference type="EMBL" id="LR797465">
    <property type="protein sequence ID" value="CAB4218543.1"/>
    <property type="molecule type" value="Genomic_DNA"/>
</dbReference>
<dbReference type="EMBL" id="LR797101">
    <property type="protein sequence ID" value="CAB4187094.1"/>
    <property type="molecule type" value="Genomic_DNA"/>
</dbReference>
<protein>
    <submittedName>
        <fullName evidence="4">Siphovirus Gp157</fullName>
    </submittedName>
</protein>
<sequence length="168" mass="17613">MNALEIGLTVAAVRLAVQRLELDAPNTDAAELWAALNEAVPHADGVLAALCRAAGEAEANAEAVAERIKALGERKGRYDAQAADYRRHVATLLDAAGMTRWKSTEFTVSLTPGRAGVVITDAAAVPDDFVRIRREPDKTAIGAAIASGADIPGATMANGMPQLRILTK</sequence>
<gene>
    <name evidence="2" type="ORF">UFOVP1011_45</name>
    <name evidence="3" type="ORF">UFOVP1162_19</name>
    <name evidence="4" type="ORF">UFOVP1611_22</name>
    <name evidence="1" type="ORF">UFOVP504_5</name>
</gene>
<proteinExistence type="predicted"/>
<evidence type="ECO:0000313" key="4">
    <source>
        <dbReference type="EMBL" id="CAB4218543.1"/>
    </source>
</evidence>
<evidence type="ECO:0000313" key="1">
    <source>
        <dbReference type="EMBL" id="CAB4146963.1"/>
    </source>
</evidence>